<name>A0A430BHI0_SPHYA</name>
<gene>
    <name evidence="1" type="ORF">DAH51_23140</name>
</gene>
<dbReference type="AlphaFoldDB" id="A0A430BHI0"/>
<comment type="caution">
    <text evidence="1">The sequence shown here is derived from an EMBL/GenBank/DDBJ whole genome shotgun (WGS) entry which is preliminary data.</text>
</comment>
<evidence type="ECO:0000313" key="2">
    <source>
        <dbReference type="Proteomes" id="UP000287401"/>
    </source>
</evidence>
<organism evidence="1 2">
    <name type="scientific">Sphingobium yanoikuyae</name>
    <name type="common">Sphingomonas yanoikuyae</name>
    <dbReference type="NCBI Taxonomy" id="13690"/>
    <lineage>
        <taxon>Bacteria</taxon>
        <taxon>Pseudomonadati</taxon>
        <taxon>Pseudomonadota</taxon>
        <taxon>Alphaproteobacteria</taxon>
        <taxon>Sphingomonadales</taxon>
        <taxon>Sphingomonadaceae</taxon>
        <taxon>Sphingobium</taxon>
    </lineage>
</organism>
<reference evidence="1 2" key="1">
    <citation type="submission" date="2018-07" db="EMBL/GenBank/DDBJ databases">
        <title>Genomic and Epidemiologic Investigation of an Indolent Hospital Outbreak.</title>
        <authorList>
            <person name="Johnson R.C."/>
            <person name="Deming C."/>
            <person name="Conlan S."/>
            <person name="Zellmer C.J."/>
            <person name="Michelin A.V."/>
            <person name="Lee-Lin S."/>
            <person name="Thomas P.J."/>
            <person name="Park M."/>
            <person name="Weingarten R.A."/>
            <person name="Less J."/>
            <person name="Dekker J.P."/>
            <person name="Frank K.M."/>
            <person name="Musser K.A."/>
            <person name="Mcquiston J.R."/>
            <person name="Henderson D.K."/>
            <person name="Lau A.F."/>
            <person name="Palmore T.N."/>
            <person name="Segre J.A."/>
        </authorList>
    </citation>
    <scope>NUCLEOTIDE SEQUENCE [LARGE SCALE GENOMIC DNA]</scope>
    <source>
        <strain evidence="1 2">SK-NIH.Env6_1116</strain>
    </source>
</reference>
<dbReference type="EMBL" id="QRAL01000042">
    <property type="protein sequence ID" value="RSU49666.1"/>
    <property type="molecule type" value="Genomic_DNA"/>
</dbReference>
<evidence type="ECO:0000313" key="1">
    <source>
        <dbReference type="EMBL" id="RSU49666.1"/>
    </source>
</evidence>
<dbReference type="Proteomes" id="UP000287401">
    <property type="component" value="Unassembled WGS sequence"/>
</dbReference>
<protein>
    <submittedName>
        <fullName evidence="1">Uncharacterized protein</fullName>
    </submittedName>
</protein>
<accession>A0A430BHI0</accession>
<proteinExistence type="predicted"/>
<sequence length="107" mass="11906">MNGVWRPQLVANLPIVTGVILTKVRIHCALRQIGSAEWIPDQVRDDGYAKVSFWEKPWSKWRVLLLGASHQGFMAGGCGRPAAKGQRRGLEITKVRLIDMRSRIGAG</sequence>